<dbReference type="InterPro" id="IPR019919">
    <property type="entry name" value="Lucif-like_OxRdtase_MSMEG_2256"/>
</dbReference>
<evidence type="ECO:0000313" key="2">
    <source>
        <dbReference type="EMBL" id="CAB4749524.1"/>
    </source>
</evidence>
<proteinExistence type="predicted"/>
<dbReference type="GO" id="GO:0016705">
    <property type="term" value="F:oxidoreductase activity, acting on paired donors, with incorporation or reduction of molecular oxygen"/>
    <property type="evidence" value="ECO:0007669"/>
    <property type="project" value="InterPro"/>
</dbReference>
<dbReference type="EMBL" id="CAFBQP010000009">
    <property type="protein sequence ID" value="CAB5054653.1"/>
    <property type="molecule type" value="Genomic_DNA"/>
</dbReference>
<dbReference type="CDD" id="cd01097">
    <property type="entry name" value="Tetrahydromethanopterin_reductase"/>
    <property type="match status" value="1"/>
</dbReference>
<protein>
    <submittedName>
        <fullName evidence="3">Unannotated protein</fullName>
    </submittedName>
</protein>
<dbReference type="Pfam" id="PF00296">
    <property type="entry name" value="Bac_luciferase"/>
    <property type="match status" value="1"/>
</dbReference>
<dbReference type="AlphaFoldDB" id="A0A6J7D9G9"/>
<gene>
    <name evidence="2" type="ORF">UFOPK2806_00926</name>
    <name evidence="3" type="ORF">UFOPK3417_00463</name>
    <name evidence="4" type="ORF">UFOPK4306_00333</name>
</gene>
<accession>A0A6J7D9G9</accession>
<dbReference type="NCBIfam" id="TIGR03617">
    <property type="entry name" value="F420_MSMEG_2256"/>
    <property type="match status" value="1"/>
</dbReference>
<name>A0A6J7D9G9_9ZZZZ</name>
<dbReference type="PANTHER" id="PTHR43244:SF2">
    <property type="entry name" value="CONSERVED HYPOTHETICAL ALANINE AND PROLINE-RICH PROTEIN"/>
    <property type="match status" value="1"/>
</dbReference>
<organism evidence="3">
    <name type="scientific">freshwater metagenome</name>
    <dbReference type="NCBI Taxonomy" id="449393"/>
    <lineage>
        <taxon>unclassified sequences</taxon>
        <taxon>metagenomes</taxon>
        <taxon>ecological metagenomes</taxon>
    </lineage>
</organism>
<dbReference type="InterPro" id="IPR036661">
    <property type="entry name" value="Luciferase-like_sf"/>
</dbReference>
<dbReference type="Gene3D" id="3.20.20.30">
    <property type="entry name" value="Luciferase-like domain"/>
    <property type="match status" value="1"/>
</dbReference>
<evidence type="ECO:0000313" key="4">
    <source>
        <dbReference type="EMBL" id="CAB5054653.1"/>
    </source>
</evidence>
<dbReference type="PANTHER" id="PTHR43244">
    <property type="match status" value="1"/>
</dbReference>
<dbReference type="EMBL" id="CAFBLR010000027">
    <property type="protein sequence ID" value="CAB4865604.1"/>
    <property type="molecule type" value="Genomic_DNA"/>
</dbReference>
<dbReference type="InterPro" id="IPR011251">
    <property type="entry name" value="Luciferase-like_dom"/>
</dbReference>
<evidence type="ECO:0000313" key="3">
    <source>
        <dbReference type="EMBL" id="CAB4865604.1"/>
    </source>
</evidence>
<dbReference type="InterPro" id="IPR050564">
    <property type="entry name" value="F420-G6PD/mer"/>
</dbReference>
<evidence type="ECO:0000259" key="1">
    <source>
        <dbReference type="Pfam" id="PF00296"/>
    </source>
</evidence>
<feature type="domain" description="Luciferase-like" evidence="1">
    <location>
        <begin position="5"/>
        <end position="307"/>
    </location>
</feature>
<dbReference type="SUPFAM" id="SSF51679">
    <property type="entry name" value="Bacterial luciferase-like"/>
    <property type="match status" value="1"/>
</dbReference>
<dbReference type="EMBL" id="CAEZYY010000009">
    <property type="protein sequence ID" value="CAB4749524.1"/>
    <property type="molecule type" value="Genomic_DNA"/>
</dbReference>
<reference evidence="3" key="1">
    <citation type="submission" date="2020-05" db="EMBL/GenBank/DDBJ databases">
        <authorList>
            <person name="Chiriac C."/>
            <person name="Salcher M."/>
            <person name="Ghai R."/>
            <person name="Kavagutti S V."/>
        </authorList>
    </citation>
    <scope>NUCLEOTIDE SEQUENCE</scope>
</reference>
<sequence length="342" mass="37286">MQVDVMTGGRSLRSMQDFARATKAAGFSGLVLTETGRTAYLACAASALAEPELDLATGVAVAFPRSPMITASTAWEIAEACGGRFRLGLGTQVRAHVERRFGVPFDPPGPRLEDYVQAVRACFAGFRGEPFNFEGRFTKMSLLPKAWSPGPIGLPDPAIDVAAVGPWMLRMAGRVADGVHVHPINTDAYLRGTVVDTVAAGLAEAGRAPGSVQLIVPTFTVVGDSREEQQRWREMARQQVSFYGSTPNYAFIFEQIGHPDTTARIRERQKAGDVQGMADVVTDDLLDHFIVTATWDDLADTLVDRYAGVASRVVLYYGAAMFDRNPRDYERLGEVARDIVRR</sequence>